<feature type="compositionally biased region" description="Basic and acidic residues" evidence="1">
    <location>
        <begin position="105"/>
        <end position="122"/>
    </location>
</feature>
<name>A0AAV0Q097_9ROSI</name>
<dbReference type="PANTHER" id="PTHR46871:SF1">
    <property type="entry name" value="BROMO-ADJACENT HOMOLOGY (BAH) DOMAIN-CONTAINING PROTEIN"/>
    <property type="match status" value="1"/>
</dbReference>
<reference evidence="2" key="1">
    <citation type="submission" date="2022-08" db="EMBL/GenBank/DDBJ databases">
        <authorList>
            <person name="Gutierrez-Valencia J."/>
        </authorList>
    </citation>
    <scope>NUCLEOTIDE SEQUENCE</scope>
</reference>
<dbReference type="PANTHER" id="PTHR46871">
    <property type="entry name" value="BROMO-ADJACENT HOMOLOGY (BAH) DOMAIN-CONTAINING PROTEIN"/>
    <property type="match status" value="1"/>
</dbReference>
<keyword evidence="3" id="KW-1185">Reference proteome</keyword>
<gene>
    <name evidence="2" type="ORF">LITE_LOCUS40713</name>
</gene>
<dbReference type="EMBL" id="CAMGYJ010000009">
    <property type="protein sequence ID" value="CAI0476280.1"/>
    <property type="molecule type" value="Genomic_DNA"/>
</dbReference>
<organism evidence="2 3">
    <name type="scientific">Linum tenue</name>
    <dbReference type="NCBI Taxonomy" id="586396"/>
    <lineage>
        <taxon>Eukaryota</taxon>
        <taxon>Viridiplantae</taxon>
        <taxon>Streptophyta</taxon>
        <taxon>Embryophyta</taxon>
        <taxon>Tracheophyta</taxon>
        <taxon>Spermatophyta</taxon>
        <taxon>Magnoliopsida</taxon>
        <taxon>eudicotyledons</taxon>
        <taxon>Gunneridae</taxon>
        <taxon>Pentapetalae</taxon>
        <taxon>rosids</taxon>
        <taxon>fabids</taxon>
        <taxon>Malpighiales</taxon>
        <taxon>Linaceae</taxon>
        <taxon>Linum</taxon>
    </lineage>
</organism>
<feature type="compositionally biased region" description="Basic and acidic residues" evidence="1">
    <location>
        <begin position="1"/>
        <end position="24"/>
    </location>
</feature>
<comment type="caution">
    <text evidence="2">The sequence shown here is derived from an EMBL/GenBank/DDBJ whole genome shotgun (WGS) entry which is preliminary data.</text>
</comment>
<dbReference type="AlphaFoldDB" id="A0AAV0Q097"/>
<feature type="compositionally biased region" description="Basic and acidic residues" evidence="1">
    <location>
        <begin position="143"/>
        <end position="162"/>
    </location>
</feature>
<evidence type="ECO:0000256" key="1">
    <source>
        <dbReference type="SAM" id="MobiDB-lite"/>
    </source>
</evidence>
<evidence type="ECO:0000313" key="2">
    <source>
        <dbReference type="EMBL" id="CAI0476280.1"/>
    </source>
</evidence>
<sequence length="162" mass="17701">MSPNELKEGSTAEERKTNEPEESVRMQMTDARCGRCNESKVGIRDIIQAGHEDRYQLECIGCGNSWYASRDEASMLTIDGPTTSKTVGIAPLATAKFEEVEKLLSPRESDKATAVDLSKKLANEPPAHVPPVLETQNSIGKSKVHDENHGGAVSKKDHPQTK</sequence>
<feature type="region of interest" description="Disordered" evidence="1">
    <location>
        <begin position="105"/>
        <end position="162"/>
    </location>
</feature>
<feature type="region of interest" description="Disordered" evidence="1">
    <location>
        <begin position="1"/>
        <end position="30"/>
    </location>
</feature>
<proteinExistence type="predicted"/>
<dbReference type="Proteomes" id="UP001154282">
    <property type="component" value="Unassembled WGS sequence"/>
</dbReference>
<accession>A0AAV0Q097</accession>
<evidence type="ECO:0000313" key="3">
    <source>
        <dbReference type="Proteomes" id="UP001154282"/>
    </source>
</evidence>
<protein>
    <submittedName>
        <fullName evidence="2">Uncharacterized protein</fullName>
    </submittedName>
</protein>